<keyword evidence="3" id="KW-1185">Reference proteome</keyword>
<proteinExistence type="predicted"/>
<accession>A0ABR2DHS2</accession>
<evidence type="ECO:0000313" key="3">
    <source>
        <dbReference type="Proteomes" id="UP001472677"/>
    </source>
</evidence>
<dbReference type="EMBL" id="JBBPBM010000027">
    <property type="protein sequence ID" value="KAK8538797.1"/>
    <property type="molecule type" value="Genomic_DNA"/>
</dbReference>
<organism evidence="2 3">
    <name type="scientific">Hibiscus sabdariffa</name>
    <name type="common">roselle</name>
    <dbReference type="NCBI Taxonomy" id="183260"/>
    <lineage>
        <taxon>Eukaryota</taxon>
        <taxon>Viridiplantae</taxon>
        <taxon>Streptophyta</taxon>
        <taxon>Embryophyta</taxon>
        <taxon>Tracheophyta</taxon>
        <taxon>Spermatophyta</taxon>
        <taxon>Magnoliopsida</taxon>
        <taxon>eudicotyledons</taxon>
        <taxon>Gunneridae</taxon>
        <taxon>Pentapetalae</taxon>
        <taxon>rosids</taxon>
        <taxon>malvids</taxon>
        <taxon>Malvales</taxon>
        <taxon>Malvaceae</taxon>
        <taxon>Malvoideae</taxon>
        <taxon>Hibiscus</taxon>
    </lineage>
</organism>
<feature type="compositionally biased region" description="Basic and acidic residues" evidence="1">
    <location>
        <begin position="388"/>
        <end position="398"/>
    </location>
</feature>
<dbReference type="Proteomes" id="UP001472677">
    <property type="component" value="Unassembled WGS sequence"/>
</dbReference>
<evidence type="ECO:0000313" key="2">
    <source>
        <dbReference type="EMBL" id="KAK8538797.1"/>
    </source>
</evidence>
<feature type="region of interest" description="Disordered" evidence="1">
    <location>
        <begin position="98"/>
        <end position="160"/>
    </location>
</feature>
<feature type="compositionally biased region" description="Basic and acidic residues" evidence="1">
    <location>
        <begin position="360"/>
        <end position="377"/>
    </location>
</feature>
<gene>
    <name evidence="2" type="ORF">V6N12_034505</name>
</gene>
<feature type="region of interest" description="Disordered" evidence="1">
    <location>
        <begin position="479"/>
        <end position="512"/>
    </location>
</feature>
<protein>
    <submittedName>
        <fullName evidence="2">Uncharacterized protein</fullName>
    </submittedName>
</protein>
<feature type="region of interest" description="Disordered" evidence="1">
    <location>
        <begin position="194"/>
        <end position="247"/>
    </location>
</feature>
<name>A0ABR2DHS2_9ROSI</name>
<comment type="caution">
    <text evidence="2">The sequence shown here is derived from an EMBL/GenBank/DDBJ whole genome shotgun (WGS) entry which is preliminary data.</text>
</comment>
<reference evidence="2 3" key="1">
    <citation type="journal article" date="2024" name="G3 (Bethesda)">
        <title>Genome assembly of Hibiscus sabdariffa L. provides insights into metabolisms of medicinal natural products.</title>
        <authorList>
            <person name="Kim T."/>
        </authorList>
    </citation>
    <scope>NUCLEOTIDE SEQUENCE [LARGE SCALE GENOMIC DNA]</scope>
    <source>
        <strain evidence="2">TK-2024</strain>
        <tissue evidence="2">Old leaves</tissue>
    </source>
</reference>
<feature type="region of interest" description="Disordered" evidence="1">
    <location>
        <begin position="304"/>
        <end position="409"/>
    </location>
</feature>
<sequence>MVAEAVGCACEDEAGVDGFVDEEKPEKEPELPNVVAAFVTPNPVKGLTAADVVAELAGAADEAVAAEDEELKLKAGNDGVGAVVVLAAGVEAVVVTVENNGADDDPKDKDDGFDTAAPENVGAGDDEAALPNPNAVLFKNGEVPPKENPDEDAELEKLGKDGVVTEVVEAEDKEEPKELVAVVVAVAVAGACEDENRVEPLLAPNGDEDVPKNKSRDNKEAGFDKAAPETVAADDDDEAALPKPKLGTAVNEGGVVEAAADVELSVLFEKDDVPRYENPVEAEKGEVVVEFEAELDDMKLEKVGVVPDDEEEPKERVAVSAGEDENRVEPLLAPKGDGDAPTFSEIQKIEKNVSGKGLKKREERSRLHMAAPEKADAGDADEAGLPNPKEEDEPKEKAEELEEVEAAVNESAVTEVVGVELALLEKENPVAAKGDADAELEAELDENMPENEGVVAVVAVAADEDENAKLKGLVVAAADDEDENREEPLLAPNRGEVVPNPAENYKFNPKQK</sequence>
<evidence type="ECO:0000256" key="1">
    <source>
        <dbReference type="SAM" id="MobiDB-lite"/>
    </source>
</evidence>
<feature type="compositionally biased region" description="Basic and acidic residues" evidence="1">
    <location>
        <begin position="209"/>
        <end position="227"/>
    </location>
</feature>